<keyword evidence="6" id="KW-1185">Reference proteome</keyword>
<protein>
    <submittedName>
        <fullName evidence="5">AraC family transcriptional regulator</fullName>
    </submittedName>
</protein>
<keyword evidence="1" id="KW-0805">Transcription regulation</keyword>
<dbReference type="Pfam" id="PF12852">
    <property type="entry name" value="Cupin_6"/>
    <property type="match status" value="1"/>
</dbReference>
<dbReference type="SMART" id="SM00342">
    <property type="entry name" value="HTH_ARAC"/>
    <property type="match status" value="1"/>
</dbReference>
<dbReference type="Proteomes" id="UP000515804">
    <property type="component" value="Chromosome"/>
</dbReference>
<evidence type="ECO:0000256" key="1">
    <source>
        <dbReference type="ARBA" id="ARBA00023015"/>
    </source>
</evidence>
<evidence type="ECO:0000313" key="6">
    <source>
        <dbReference type="Proteomes" id="UP000515804"/>
    </source>
</evidence>
<evidence type="ECO:0000256" key="3">
    <source>
        <dbReference type="ARBA" id="ARBA00023163"/>
    </source>
</evidence>
<sequence length="306" mass="33916">MDTLPDSAALDIDRDNVLETVLGAYRMRVEITADVRYCGTWYDQEPATRHGQFHLLTEGTCWVSGAALDTPVQLHRGDLIVFPAGVRHLLSSSADAHLPTSNEIEPDDTAMLCGELEFITGTSNPIFNALPAYFVVRSDASSDGFRQLAAMLTETSRDRRWGRQLVQNKLADSLFTMAVCEYVRCADRPRGLLAALTDARLSRALAAVHERPGQDWTIQSMAQQANMSRTAFAELFTATVGVPPIQYLAQWRATEARRLLRNRRFSVGAIAEMLGYRSEAAFRRFFKRMEGIGPGKARSGGDDADP</sequence>
<feature type="domain" description="HTH araC/xylS-type" evidence="4">
    <location>
        <begin position="202"/>
        <end position="300"/>
    </location>
</feature>
<dbReference type="Pfam" id="PF12833">
    <property type="entry name" value="HTH_18"/>
    <property type="match status" value="1"/>
</dbReference>
<dbReference type="PANTHER" id="PTHR46796">
    <property type="entry name" value="HTH-TYPE TRANSCRIPTIONAL ACTIVATOR RHAS-RELATED"/>
    <property type="match status" value="1"/>
</dbReference>
<dbReference type="KEGG" id="tcn:H9L16_06435"/>
<dbReference type="PANTHER" id="PTHR46796:SF7">
    <property type="entry name" value="ARAC FAMILY TRANSCRIPTIONAL REGULATOR"/>
    <property type="match status" value="1"/>
</dbReference>
<dbReference type="AlphaFoldDB" id="A0A7G9STL8"/>
<evidence type="ECO:0000313" key="5">
    <source>
        <dbReference type="EMBL" id="QNN71193.1"/>
    </source>
</evidence>
<dbReference type="InterPro" id="IPR018060">
    <property type="entry name" value="HTH_AraC"/>
</dbReference>
<dbReference type="Gene3D" id="1.10.10.60">
    <property type="entry name" value="Homeodomain-like"/>
    <property type="match status" value="2"/>
</dbReference>
<reference evidence="5 6" key="1">
    <citation type="submission" date="2020-08" db="EMBL/GenBank/DDBJ databases">
        <title>Genome sequence of Thermomonas carbonis KCTC 42013T.</title>
        <authorList>
            <person name="Hyun D.-W."/>
            <person name="Bae J.-W."/>
        </authorList>
    </citation>
    <scope>NUCLEOTIDE SEQUENCE [LARGE SCALE GENOMIC DNA]</scope>
    <source>
        <strain evidence="5 6">KCTC 42013</strain>
    </source>
</reference>
<dbReference type="InterPro" id="IPR050204">
    <property type="entry name" value="AraC_XylS_family_regulators"/>
</dbReference>
<proteinExistence type="predicted"/>
<dbReference type="SUPFAM" id="SSF46689">
    <property type="entry name" value="Homeodomain-like"/>
    <property type="match status" value="2"/>
</dbReference>
<organism evidence="5 6">
    <name type="scientific">Thermomonas carbonis</name>
    <dbReference type="NCBI Taxonomy" id="1463158"/>
    <lineage>
        <taxon>Bacteria</taxon>
        <taxon>Pseudomonadati</taxon>
        <taxon>Pseudomonadota</taxon>
        <taxon>Gammaproteobacteria</taxon>
        <taxon>Lysobacterales</taxon>
        <taxon>Lysobacteraceae</taxon>
        <taxon>Thermomonas</taxon>
    </lineage>
</organism>
<keyword evidence="3" id="KW-0804">Transcription</keyword>
<dbReference type="GO" id="GO:0043565">
    <property type="term" value="F:sequence-specific DNA binding"/>
    <property type="evidence" value="ECO:0007669"/>
    <property type="project" value="InterPro"/>
</dbReference>
<gene>
    <name evidence="5" type="ORF">H9L16_06435</name>
</gene>
<keyword evidence="2" id="KW-0238">DNA-binding</keyword>
<dbReference type="PROSITE" id="PS01124">
    <property type="entry name" value="HTH_ARAC_FAMILY_2"/>
    <property type="match status" value="1"/>
</dbReference>
<accession>A0A7G9STL8</accession>
<evidence type="ECO:0000256" key="2">
    <source>
        <dbReference type="ARBA" id="ARBA00023125"/>
    </source>
</evidence>
<dbReference type="InterPro" id="IPR032783">
    <property type="entry name" value="AraC_lig"/>
</dbReference>
<name>A0A7G9STL8_9GAMM</name>
<evidence type="ECO:0000259" key="4">
    <source>
        <dbReference type="PROSITE" id="PS01124"/>
    </source>
</evidence>
<dbReference type="GO" id="GO:0003700">
    <property type="term" value="F:DNA-binding transcription factor activity"/>
    <property type="evidence" value="ECO:0007669"/>
    <property type="project" value="InterPro"/>
</dbReference>
<dbReference type="RefSeq" id="WP_187553708.1">
    <property type="nucleotide sequence ID" value="NZ_BMZL01000002.1"/>
</dbReference>
<dbReference type="InterPro" id="IPR009057">
    <property type="entry name" value="Homeodomain-like_sf"/>
</dbReference>
<dbReference type="EMBL" id="CP060719">
    <property type="protein sequence ID" value="QNN71193.1"/>
    <property type="molecule type" value="Genomic_DNA"/>
</dbReference>